<dbReference type="GO" id="GO:0008270">
    <property type="term" value="F:zinc ion binding"/>
    <property type="evidence" value="ECO:0007669"/>
    <property type="project" value="UniProtKB-KW"/>
</dbReference>
<dbReference type="Proteomes" id="UP000478052">
    <property type="component" value="Unassembled WGS sequence"/>
</dbReference>
<accession>A0A6G0YWS4</accession>
<sequence length="1106" mass="126933">MDPIMNSQPIKVIDAKGFNSFKYPRIVHNGYLYYFGKKCTNHLQWKCYRVVSLKCPAVLRTTTDMSEIMYISVDHEHVHANDLVKIKALKNKINEHKQSSLSSPVSPSLQQISNYPPTLNITSTAFNYENNPLLTENLSRTMVIDESNNVNDHSNEHAIESTSPYDNVILNAVSLSNNDTNSLLHNKNSISQQQSSPPDYIWPIMVVAENIDTNQNVGNWRPLRAAKLFTNKFNDEVQNQPPITEILKTNTPLHDENLPVLSQNHHFFNSEKPKRETHHLPNNNQIFTHTEPFFSSPNGSYLNQASNQQPSTVECPKSTSSSDRPDWYGGSAVVVHNSLKTKLIPIHPVIKTNLINPKIEVLGDEILSSDSQPTLGLWSCYIPSSSNIPTQLFQNICSSKNSLLCEDFNSFHPACGSNSMCRCGNLLYNTFNSFGLCLLNTHVRRHNSADSALDLSICSSDIFWNLSRCTLSELHGSDHIPIIIATNSSLTAKDLSSNQNPSTDPFCPNYYDFNKANGPSFTLHIQNAILKNACIISNDLDDVFEEINIPENPDYKNRNTEKYGKLTENTNSKDTIFNFENNLINKLEQKNNKNQNYIETIDRNLKNDNNNKLDQLWEKLEKTIKQAAKGVLGFEDRRKPKKWVIARCIRALEERDAARMELIKTVIDYYEKQKNKLSRACMVRLRKNNRPSHCWKPKSKRPLGRPRQRSLNRVHKDMDMLGILNDEELAINKNKWREVIEINLEDGVKKNYTSYSFNEELKNVNQICRATLPNEHNMIINNNKNINKFSLRNIINKRNYILSKNTLISSKKKKKNMPIANKRTFKRSLTTNTNKRKNVKTTNKQKNKSTLIKNACTKTIPSKVKPRKYTSKLTNQNVSINKTTTTSTPVLKSISTTGSLPSIKVTYNMIESRLNKNIDNENEDEIISDGDDNDDDDDVDDDSIFGSDEANSNAVIDDNDDEENNIQLVQEDCMLHLNYNKTNWSTILKKMSDPLTGNKVFESILLNKILIQMMRGKNSTYRKILKFKRRSIDHWKKKYDRLQHELRTLVRIIRNDRNMRRTSGLNTKTKQFDYDTEHRNVDALSRVQVNDEAKIDGDDKYTVIMS</sequence>
<evidence type="ECO:0000256" key="4">
    <source>
        <dbReference type="SAM" id="Coils"/>
    </source>
</evidence>
<keyword evidence="9" id="KW-1185">Reference proteome</keyword>
<organism evidence="8 9">
    <name type="scientific">Aphis craccivora</name>
    <name type="common">Cowpea aphid</name>
    <dbReference type="NCBI Taxonomy" id="307492"/>
    <lineage>
        <taxon>Eukaryota</taxon>
        <taxon>Metazoa</taxon>
        <taxon>Ecdysozoa</taxon>
        <taxon>Arthropoda</taxon>
        <taxon>Hexapoda</taxon>
        <taxon>Insecta</taxon>
        <taxon>Pterygota</taxon>
        <taxon>Neoptera</taxon>
        <taxon>Paraneoptera</taxon>
        <taxon>Hemiptera</taxon>
        <taxon>Sternorrhyncha</taxon>
        <taxon>Aphidomorpha</taxon>
        <taxon>Aphidoidea</taxon>
        <taxon>Aphididae</taxon>
        <taxon>Aphidini</taxon>
        <taxon>Aphis</taxon>
        <taxon>Aphis</taxon>
    </lineage>
</organism>
<feature type="region of interest" description="Disordered" evidence="5">
    <location>
        <begin position="920"/>
        <end position="960"/>
    </location>
</feature>
<feature type="compositionally biased region" description="Acidic residues" evidence="5">
    <location>
        <begin position="920"/>
        <end position="943"/>
    </location>
</feature>
<reference evidence="8 9" key="1">
    <citation type="submission" date="2019-08" db="EMBL/GenBank/DDBJ databases">
        <title>Whole genome of Aphis craccivora.</title>
        <authorList>
            <person name="Voronova N.V."/>
            <person name="Shulinski R.S."/>
            <person name="Bandarenka Y.V."/>
            <person name="Zhorov D.G."/>
            <person name="Warner D."/>
        </authorList>
    </citation>
    <scope>NUCLEOTIDE SEQUENCE [LARGE SCALE GENOMIC DNA]</scope>
    <source>
        <strain evidence="8">180601</strain>
        <tissue evidence="8">Whole Body</tissue>
    </source>
</reference>
<evidence type="ECO:0000256" key="1">
    <source>
        <dbReference type="ARBA" id="ARBA00022723"/>
    </source>
</evidence>
<proteinExistence type="predicted"/>
<feature type="domain" description="FLYWCH-type" evidence="6">
    <location>
        <begin position="22"/>
        <end position="77"/>
    </location>
</feature>
<dbReference type="EMBL" id="VUJU01002173">
    <property type="protein sequence ID" value="KAF0762313.1"/>
    <property type="molecule type" value="Genomic_DNA"/>
</dbReference>
<evidence type="ECO:0000256" key="3">
    <source>
        <dbReference type="ARBA" id="ARBA00022833"/>
    </source>
</evidence>
<dbReference type="AlphaFoldDB" id="A0A6G0YWS4"/>
<evidence type="ECO:0000256" key="5">
    <source>
        <dbReference type="SAM" id="MobiDB-lite"/>
    </source>
</evidence>
<evidence type="ECO:0000259" key="7">
    <source>
        <dbReference type="Pfam" id="PF14529"/>
    </source>
</evidence>
<dbReference type="OrthoDB" id="10051347at2759"/>
<dbReference type="Gene3D" id="2.20.25.240">
    <property type="match status" value="1"/>
</dbReference>
<dbReference type="InterPro" id="IPR036691">
    <property type="entry name" value="Endo/exonu/phosph_ase_sf"/>
</dbReference>
<keyword evidence="2" id="KW-0863">Zinc-finger</keyword>
<name>A0A6G0YWS4_APHCR</name>
<dbReference type="GO" id="GO:0003824">
    <property type="term" value="F:catalytic activity"/>
    <property type="evidence" value="ECO:0007669"/>
    <property type="project" value="InterPro"/>
</dbReference>
<feature type="compositionally biased region" description="Polar residues" evidence="5">
    <location>
        <begin position="298"/>
        <end position="322"/>
    </location>
</feature>
<evidence type="ECO:0000256" key="2">
    <source>
        <dbReference type="ARBA" id="ARBA00022771"/>
    </source>
</evidence>
<evidence type="ECO:0000313" key="8">
    <source>
        <dbReference type="EMBL" id="KAF0762313.1"/>
    </source>
</evidence>
<keyword evidence="1" id="KW-0479">Metal-binding</keyword>
<dbReference type="Pfam" id="PF04500">
    <property type="entry name" value="FLYWCH"/>
    <property type="match status" value="1"/>
</dbReference>
<dbReference type="InterPro" id="IPR007588">
    <property type="entry name" value="Znf_FLYWCH"/>
</dbReference>
<keyword evidence="3" id="KW-0862">Zinc</keyword>
<comment type="caution">
    <text evidence="8">The sequence shown here is derived from an EMBL/GenBank/DDBJ whole genome shotgun (WGS) entry which is preliminary data.</text>
</comment>
<feature type="coiled-coil region" evidence="4">
    <location>
        <begin position="1025"/>
        <end position="1052"/>
    </location>
</feature>
<feature type="region of interest" description="Disordered" evidence="5">
    <location>
        <begin position="298"/>
        <end position="324"/>
    </location>
</feature>
<dbReference type="Gene3D" id="3.60.10.10">
    <property type="entry name" value="Endonuclease/exonuclease/phosphatase"/>
    <property type="match status" value="1"/>
</dbReference>
<dbReference type="Pfam" id="PF14529">
    <property type="entry name" value="Exo_endo_phos_2"/>
    <property type="match status" value="1"/>
</dbReference>
<dbReference type="InterPro" id="IPR005135">
    <property type="entry name" value="Endo/exonuclease/phosphatase"/>
</dbReference>
<protein>
    <submittedName>
        <fullName evidence="8">Uncharacterized protein</fullName>
    </submittedName>
</protein>
<keyword evidence="4" id="KW-0175">Coiled coil</keyword>
<feature type="domain" description="Endonuclease/exonuclease/phosphatase" evidence="7">
    <location>
        <begin position="378"/>
        <end position="483"/>
    </location>
</feature>
<evidence type="ECO:0000313" key="9">
    <source>
        <dbReference type="Proteomes" id="UP000478052"/>
    </source>
</evidence>
<evidence type="ECO:0000259" key="6">
    <source>
        <dbReference type="Pfam" id="PF04500"/>
    </source>
</evidence>
<dbReference type="SUPFAM" id="SSF56219">
    <property type="entry name" value="DNase I-like"/>
    <property type="match status" value="1"/>
</dbReference>
<gene>
    <name evidence="8" type="ORF">FWK35_00008378</name>
</gene>
<feature type="coiled-coil region" evidence="4">
    <location>
        <begin position="580"/>
        <end position="607"/>
    </location>
</feature>